<dbReference type="InterPro" id="IPR015883">
    <property type="entry name" value="Glyco_hydro_20_cat"/>
</dbReference>
<dbReference type="GO" id="GO:0030203">
    <property type="term" value="P:glycosaminoglycan metabolic process"/>
    <property type="evidence" value="ECO:0007669"/>
    <property type="project" value="TreeGrafter"/>
</dbReference>
<evidence type="ECO:0000256" key="3">
    <source>
        <dbReference type="ARBA" id="ARBA00012663"/>
    </source>
</evidence>
<evidence type="ECO:0000256" key="5">
    <source>
        <dbReference type="PIRSR" id="PIRSR625705-1"/>
    </source>
</evidence>
<name>A0A840TL12_9BACT</name>
<feature type="chain" id="PRO_5032935568" description="beta-N-acetylhexosaminidase" evidence="6">
    <location>
        <begin position="20"/>
        <end position="363"/>
    </location>
</feature>
<evidence type="ECO:0000259" key="7">
    <source>
        <dbReference type="Pfam" id="PF00728"/>
    </source>
</evidence>
<dbReference type="Pfam" id="PF00728">
    <property type="entry name" value="Glyco_hydro_20"/>
    <property type="match status" value="1"/>
</dbReference>
<keyword evidence="6" id="KW-0732">Signal</keyword>
<evidence type="ECO:0000256" key="4">
    <source>
        <dbReference type="ARBA" id="ARBA00022801"/>
    </source>
</evidence>
<dbReference type="AlphaFoldDB" id="A0A840TL12"/>
<dbReference type="InterPro" id="IPR025705">
    <property type="entry name" value="Beta_hexosaminidase_sua/sub"/>
</dbReference>
<evidence type="ECO:0000256" key="2">
    <source>
        <dbReference type="ARBA" id="ARBA00006285"/>
    </source>
</evidence>
<dbReference type="Gene3D" id="3.20.20.80">
    <property type="entry name" value="Glycosidases"/>
    <property type="match status" value="1"/>
</dbReference>
<protein>
    <recommendedName>
        <fullName evidence="3">beta-N-acetylhexosaminidase</fullName>
        <ecNumber evidence="3">3.2.1.52</ecNumber>
    </recommendedName>
</protein>
<accession>A0A840TL12</accession>
<dbReference type="GO" id="GO:0004563">
    <property type="term" value="F:beta-N-acetylhexosaminidase activity"/>
    <property type="evidence" value="ECO:0007669"/>
    <property type="project" value="UniProtKB-EC"/>
</dbReference>
<keyword evidence="4" id="KW-0378">Hydrolase</keyword>
<keyword evidence="9" id="KW-1185">Reference proteome</keyword>
<comment type="catalytic activity">
    <reaction evidence="1">
        <text>Hydrolysis of terminal non-reducing N-acetyl-D-hexosamine residues in N-acetyl-beta-D-hexosaminides.</text>
        <dbReference type="EC" id="3.2.1.52"/>
    </reaction>
</comment>
<dbReference type="RefSeq" id="WP_184170046.1">
    <property type="nucleotide sequence ID" value="NZ_JACHGF010000001.1"/>
</dbReference>
<dbReference type="PANTHER" id="PTHR22600:SF57">
    <property type="entry name" value="BETA-N-ACETYLHEXOSAMINIDASE"/>
    <property type="match status" value="1"/>
</dbReference>
<reference evidence="8 9" key="1">
    <citation type="submission" date="2020-08" db="EMBL/GenBank/DDBJ databases">
        <title>Genomic Encyclopedia of Type Strains, Phase IV (KMG-IV): sequencing the most valuable type-strain genomes for metagenomic binning, comparative biology and taxonomic classification.</title>
        <authorList>
            <person name="Goeker M."/>
        </authorList>
    </citation>
    <scope>NUCLEOTIDE SEQUENCE [LARGE SCALE GENOMIC DNA]</scope>
    <source>
        <strain evidence="8 9">DSM 105074</strain>
    </source>
</reference>
<comment type="similarity">
    <text evidence="2">Belongs to the glycosyl hydrolase 20 family.</text>
</comment>
<evidence type="ECO:0000313" key="9">
    <source>
        <dbReference type="Proteomes" id="UP000557307"/>
    </source>
</evidence>
<feature type="signal peptide" evidence="6">
    <location>
        <begin position="1"/>
        <end position="19"/>
    </location>
</feature>
<evidence type="ECO:0000313" key="8">
    <source>
        <dbReference type="EMBL" id="MBB5282252.1"/>
    </source>
</evidence>
<sequence>MMKYVLTFLCWLSYFVAFAQSTPGDSLYVVRGFCIAAPSVAEHERFLTFIEKELVPRKVNTLVLRVDYNYEFKSHPKLRDEKALSNKQVKQLVKLCQKNGINLIPQINLLGHQSWASTTQNLLRVYPQFDETPHVQMPEKYVWPNADGLYCKSYCPLHPEVHGVVFDLVDEIMEAFEATAFHAGMDEVFYIGDDKCPRCAGRDKAELFAGELTKIRNHLAQKNRTLWIWGDRLLDGKTTGLGMWEGSMNNTHRAVDLIPKDIVICDWHYNRAEPTAAYLALKGFNVITCPWNKPQVALDQYQAFKNFKSTSNAQLAPRYLGMMQTIWTGAGNFMDIYYGTRPVEEPQKGQVNCFVQLFEAMGQ</sequence>
<organism evidence="8 9">
    <name type="scientific">Rhabdobacter roseus</name>
    <dbReference type="NCBI Taxonomy" id="1655419"/>
    <lineage>
        <taxon>Bacteria</taxon>
        <taxon>Pseudomonadati</taxon>
        <taxon>Bacteroidota</taxon>
        <taxon>Cytophagia</taxon>
        <taxon>Cytophagales</taxon>
        <taxon>Cytophagaceae</taxon>
        <taxon>Rhabdobacter</taxon>
    </lineage>
</organism>
<dbReference type="InterPro" id="IPR017853">
    <property type="entry name" value="GH"/>
</dbReference>
<comment type="caution">
    <text evidence="8">The sequence shown here is derived from an EMBL/GenBank/DDBJ whole genome shotgun (WGS) entry which is preliminary data.</text>
</comment>
<gene>
    <name evidence="8" type="ORF">HNQ92_000373</name>
</gene>
<dbReference type="EMBL" id="JACHGF010000001">
    <property type="protein sequence ID" value="MBB5282252.1"/>
    <property type="molecule type" value="Genomic_DNA"/>
</dbReference>
<proteinExistence type="inferred from homology"/>
<feature type="domain" description="Glycoside hydrolase family 20 catalytic" evidence="7">
    <location>
        <begin position="81"/>
        <end position="308"/>
    </location>
</feature>
<dbReference type="GO" id="GO:0005975">
    <property type="term" value="P:carbohydrate metabolic process"/>
    <property type="evidence" value="ECO:0007669"/>
    <property type="project" value="InterPro"/>
</dbReference>
<dbReference type="Proteomes" id="UP000557307">
    <property type="component" value="Unassembled WGS sequence"/>
</dbReference>
<evidence type="ECO:0000256" key="1">
    <source>
        <dbReference type="ARBA" id="ARBA00001231"/>
    </source>
</evidence>
<dbReference type="GO" id="GO:0016020">
    <property type="term" value="C:membrane"/>
    <property type="evidence" value="ECO:0007669"/>
    <property type="project" value="TreeGrafter"/>
</dbReference>
<dbReference type="EC" id="3.2.1.52" evidence="3"/>
<dbReference type="SUPFAM" id="SSF51445">
    <property type="entry name" value="(Trans)glycosidases"/>
    <property type="match status" value="1"/>
</dbReference>
<feature type="active site" description="Proton donor" evidence="5">
    <location>
        <position position="187"/>
    </location>
</feature>
<dbReference type="PANTHER" id="PTHR22600">
    <property type="entry name" value="BETA-HEXOSAMINIDASE"/>
    <property type="match status" value="1"/>
</dbReference>
<evidence type="ECO:0000256" key="6">
    <source>
        <dbReference type="SAM" id="SignalP"/>
    </source>
</evidence>